<evidence type="ECO:0000313" key="2">
    <source>
        <dbReference type="EMBL" id="SFV53861.1"/>
    </source>
</evidence>
<gene>
    <name evidence="2" type="ORF">MNB_SV-9-648</name>
</gene>
<feature type="domain" description="DUF6471" evidence="1">
    <location>
        <begin position="3"/>
        <end position="62"/>
    </location>
</feature>
<proteinExistence type="predicted"/>
<organism evidence="2">
    <name type="scientific">hydrothermal vent metagenome</name>
    <dbReference type="NCBI Taxonomy" id="652676"/>
    <lineage>
        <taxon>unclassified sequences</taxon>
        <taxon>metagenomes</taxon>
        <taxon>ecological metagenomes</taxon>
    </lineage>
</organism>
<dbReference type="EMBL" id="FPHG01000021">
    <property type="protein sequence ID" value="SFV53861.1"/>
    <property type="molecule type" value="Genomic_DNA"/>
</dbReference>
<dbReference type="InterPro" id="IPR045526">
    <property type="entry name" value="DUF6471"/>
</dbReference>
<sequence>MKSKAKEFIKNELKKRELTYLMLSEIMKENGYNYSDNTIRSKVNRGSYSFIFLLEVCDSLNIDITCLEKK</sequence>
<accession>A0A1W1BK60</accession>
<dbReference type="AlphaFoldDB" id="A0A1W1BK60"/>
<evidence type="ECO:0000259" key="1">
    <source>
        <dbReference type="Pfam" id="PF20075"/>
    </source>
</evidence>
<reference evidence="2" key="1">
    <citation type="submission" date="2016-10" db="EMBL/GenBank/DDBJ databases">
        <authorList>
            <person name="de Groot N.N."/>
        </authorList>
    </citation>
    <scope>NUCLEOTIDE SEQUENCE</scope>
</reference>
<protein>
    <recommendedName>
        <fullName evidence="1">DUF6471 domain-containing protein</fullName>
    </recommendedName>
</protein>
<dbReference type="Pfam" id="PF20075">
    <property type="entry name" value="DUF6471"/>
    <property type="match status" value="1"/>
</dbReference>
<name>A0A1W1BK60_9ZZZZ</name>